<dbReference type="InterPro" id="IPR028098">
    <property type="entry name" value="Glyco_trans_4-like_N"/>
</dbReference>
<feature type="domain" description="Glycosyl transferase family 1" evidence="1">
    <location>
        <begin position="195"/>
        <end position="359"/>
    </location>
</feature>
<dbReference type="CDD" id="cd03801">
    <property type="entry name" value="GT4_PimA-like"/>
    <property type="match status" value="1"/>
</dbReference>
<evidence type="ECO:0000259" key="2">
    <source>
        <dbReference type="Pfam" id="PF13439"/>
    </source>
</evidence>
<keyword evidence="4" id="KW-1185">Reference proteome</keyword>
<evidence type="ECO:0000313" key="4">
    <source>
        <dbReference type="Proteomes" id="UP000693672"/>
    </source>
</evidence>
<dbReference type="InterPro" id="IPR001296">
    <property type="entry name" value="Glyco_trans_1"/>
</dbReference>
<keyword evidence="3" id="KW-0808">Transferase</keyword>
<feature type="domain" description="Glycosyltransferase subfamily 4-like N-terminal" evidence="2">
    <location>
        <begin position="15"/>
        <end position="186"/>
    </location>
</feature>
<protein>
    <submittedName>
        <fullName evidence="3">D-inositol-3-phosphate glycosyltransferase</fullName>
        <ecNumber evidence="3">2.4.1.250</ecNumber>
    </submittedName>
</protein>
<dbReference type="GO" id="GO:0102710">
    <property type="term" value="F:D-inositol-3-phosphate glycosyltransferase activity"/>
    <property type="evidence" value="ECO:0007669"/>
    <property type="project" value="UniProtKB-EC"/>
</dbReference>
<keyword evidence="3" id="KW-0328">Glycosyltransferase</keyword>
<comment type="caution">
    <text evidence="3">The sequence shown here is derived from an EMBL/GenBank/DDBJ whole genome shotgun (WGS) entry which is preliminary data.</text>
</comment>
<dbReference type="EC" id="2.4.1.250" evidence="3"/>
<dbReference type="PANTHER" id="PTHR12526">
    <property type="entry name" value="GLYCOSYLTRANSFERASE"/>
    <property type="match status" value="1"/>
</dbReference>
<name>A0A916JZM6_9BACL</name>
<proteinExistence type="predicted"/>
<dbReference type="Pfam" id="PF13439">
    <property type="entry name" value="Glyco_transf_4"/>
    <property type="match status" value="1"/>
</dbReference>
<dbReference type="EMBL" id="CAJVAS010000005">
    <property type="protein sequence ID" value="CAG7613136.1"/>
    <property type="molecule type" value="Genomic_DNA"/>
</dbReference>
<gene>
    <name evidence="3" type="primary">mshA_2</name>
    <name evidence="3" type="ORF">PAESOLCIP111_01565</name>
</gene>
<dbReference type="AlphaFoldDB" id="A0A916JZM6"/>
<evidence type="ECO:0000313" key="3">
    <source>
        <dbReference type="EMBL" id="CAG7613136.1"/>
    </source>
</evidence>
<evidence type="ECO:0000259" key="1">
    <source>
        <dbReference type="Pfam" id="PF00534"/>
    </source>
</evidence>
<dbReference type="Proteomes" id="UP000693672">
    <property type="component" value="Unassembled WGS sequence"/>
</dbReference>
<reference evidence="3" key="1">
    <citation type="submission" date="2021-06" db="EMBL/GenBank/DDBJ databases">
        <authorList>
            <person name="Criscuolo A."/>
        </authorList>
    </citation>
    <scope>NUCLEOTIDE SEQUENCE</scope>
    <source>
        <strain evidence="3">CIP111600</strain>
    </source>
</reference>
<organism evidence="3 4">
    <name type="scientific">Paenibacillus solanacearum</name>
    <dbReference type="NCBI Taxonomy" id="2048548"/>
    <lineage>
        <taxon>Bacteria</taxon>
        <taxon>Bacillati</taxon>
        <taxon>Bacillota</taxon>
        <taxon>Bacilli</taxon>
        <taxon>Bacillales</taxon>
        <taxon>Paenibacillaceae</taxon>
        <taxon>Paenibacillus</taxon>
    </lineage>
</organism>
<dbReference type="Pfam" id="PF00534">
    <property type="entry name" value="Glycos_transf_1"/>
    <property type="match status" value="1"/>
</dbReference>
<accession>A0A916JZM6</accession>
<sequence>MKILATGMGWIEHTPGGLNRYFADYLEAMRRYGHQVSGFMTAFGERTTAPNYMKDVINHPDRPGTWSRIKAFRQVTGKAFKTGHTDIFNPHFALYSSLITRNLIPRSVPIVTHFHGPWAQESFVEDQGQGGLGQKLRYEMKKQIELMAYRRTDHFIVLSQYFKDILSGEYGVNKDRIHRIPGAPDVRRFQPASNRPRLRREMGLHEDHKVLFCARRLVHRMGIDHLILAMRQIAAEIPEAMLYIAGDGTMRETLEQLAHQSGLGARIRFLGRVTNEDLVRWYQASDLSIVPTLTLEGFGLVTVEALACGTPVIGTPYGGTKEILEGLSKNLLFQDSTPEAMAARIISVLRGGTLLPSREACLEFVQQHYTWERAAKGITSVFEQAIAERERKELVLR</sequence>